<proteinExistence type="inferred from homology"/>
<protein>
    <recommendedName>
        <fullName evidence="9">NAD(P)(+)--arginine ADP-ribosyltransferase</fullName>
        <ecNumber evidence="9">2.4.2.31</ecNumber>
    </recommendedName>
    <alternativeName>
        <fullName evidence="9">Mono(ADP-ribosyl)transferase</fullName>
    </alternativeName>
</protein>
<dbReference type="SMART" id="SM00028">
    <property type="entry name" value="TPR"/>
    <property type="match status" value="6"/>
</dbReference>
<comment type="catalytic activity">
    <reaction evidence="7 9">
        <text>L-arginyl-[protein] + NAD(+) = N(omega)-(ADP-D-ribosyl)-L-arginyl-[protein] + nicotinamide + H(+)</text>
        <dbReference type="Rhea" id="RHEA:19149"/>
        <dbReference type="Rhea" id="RHEA-COMP:10532"/>
        <dbReference type="Rhea" id="RHEA-COMP:15087"/>
        <dbReference type="ChEBI" id="CHEBI:15378"/>
        <dbReference type="ChEBI" id="CHEBI:17154"/>
        <dbReference type="ChEBI" id="CHEBI:29965"/>
        <dbReference type="ChEBI" id="CHEBI:57540"/>
        <dbReference type="ChEBI" id="CHEBI:142554"/>
        <dbReference type="EC" id="2.4.2.31"/>
    </reaction>
</comment>
<evidence type="ECO:0000256" key="2">
    <source>
        <dbReference type="ARBA" id="ARBA00022676"/>
    </source>
</evidence>
<keyword evidence="9" id="KW-0520">NAD</keyword>
<dbReference type="InterPro" id="IPR019734">
    <property type="entry name" value="TPR_rpt"/>
</dbReference>
<dbReference type="PANTHER" id="PTHR45641:SF1">
    <property type="entry name" value="AAA+ ATPASE DOMAIN-CONTAINING PROTEIN"/>
    <property type="match status" value="1"/>
</dbReference>
<feature type="repeat" description="TPR" evidence="8">
    <location>
        <begin position="446"/>
        <end position="479"/>
    </location>
</feature>
<keyword evidence="2 9" id="KW-0328">Glycosyltransferase</keyword>
<dbReference type="EMBL" id="CAJNOI010000071">
    <property type="protein sequence ID" value="CAF0998973.1"/>
    <property type="molecule type" value="Genomic_DNA"/>
</dbReference>
<dbReference type="EC" id="2.4.2.31" evidence="9"/>
<evidence type="ECO:0000256" key="6">
    <source>
        <dbReference type="ARBA" id="ARBA00022803"/>
    </source>
</evidence>
<dbReference type="InterPro" id="IPR000768">
    <property type="entry name" value="ART"/>
</dbReference>
<evidence type="ECO:0000313" key="11">
    <source>
        <dbReference type="EMBL" id="CAF1111451.1"/>
    </source>
</evidence>
<sequence>MLIDNLMLLEDEHQYEEYIRNSLEDDRIILIIGGQLTEKHVPQIHHLPQILSIYIYCSHEEKHEQWIKQYNKIRGVFTQSNKLIENILLNHNEQNYNTDRSISFDIFDANNINNGHSTSNLNGEFIHSQLLIDCLIRLKSNVNSNEKDEFLSFSKEYYKADETIVKNLQNLLEDYSKDKAIQCYTSGKRIFHVLNKALRNKEIDHLYYLRFFLRDMEEELKAISRESPTIHVYRSQKMSLHEIQKLKTSIGQFISITTFLSTSCNSLVAGMFLSNKSSSDGLECVIFEIEANSNLNNIKPFADISGKSWFPDEEEVLFMAGSIFRLNDVYLDDKIWHVKLQLSSHEDEQLKSLMDYMINEYESEEVNLFSFGNILRGMGKLHDAKNYYDRFLKEASDGHHDLAGCHHSLGIIADENGDYEQSLKHFQNSLEIDKQSLSDINHPNIALSYNSIAVVYTKKGDYQKALNFFNQALIVFKYVNGDDDLEVAGCYYNIGGVYQTTKEYLKAHDYYQNALSIRKKHLPENHLDIGESQCSIGNIHLLLDQLDLALECYYSALEIYKKSCSDQHSDIAIVLENLGLVYEQKGDWQHGLAYFQKAKNIYINMSLHQHPTMKKIEDGIIRISSKLN</sequence>
<evidence type="ECO:0000256" key="7">
    <source>
        <dbReference type="ARBA" id="ARBA00047597"/>
    </source>
</evidence>
<evidence type="ECO:0000256" key="1">
    <source>
        <dbReference type="ARBA" id="ARBA00009558"/>
    </source>
</evidence>
<dbReference type="PROSITE" id="PS50005">
    <property type="entry name" value="TPR"/>
    <property type="match status" value="4"/>
</dbReference>
<feature type="repeat" description="TPR" evidence="8">
    <location>
        <begin position="488"/>
        <end position="521"/>
    </location>
</feature>
<evidence type="ECO:0000256" key="9">
    <source>
        <dbReference type="RuleBase" id="RU361228"/>
    </source>
</evidence>
<dbReference type="InterPro" id="IPR011990">
    <property type="entry name" value="TPR-like_helical_dom_sf"/>
</dbReference>
<keyword evidence="9" id="KW-0521">NADP</keyword>
<dbReference type="Gene3D" id="1.25.40.10">
    <property type="entry name" value="Tetratricopeptide repeat domain"/>
    <property type="match status" value="3"/>
</dbReference>
<dbReference type="Proteomes" id="UP000663832">
    <property type="component" value="Unassembled WGS sequence"/>
</dbReference>
<feature type="repeat" description="TPR" evidence="8">
    <location>
        <begin position="403"/>
        <end position="436"/>
    </location>
</feature>
<comment type="caution">
    <text evidence="10">The sequence shown here is derived from an EMBL/GenBank/DDBJ whole genome shotgun (WGS) entry which is preliminary data.</text>
</comment>
<dbReference type="GO" id="GO:0016779">
    <property type="term" value="F:nucleotidyltransferase activity"/>
    <property type="evidence" value="ECO:0007669"/>
    <property type="project" value="UniProtKB-KW"/>
</dbReference>
<evidence type="ECO:0000313" key="13">
    <source>
        <dbReference type="Proteomes" id="UP000663877"/>
    </source>
</evidence>
<organism evidence="10 13">
    <name type="scientific">Adineta steineri</name>
    <dbReference type="NCBI Taxonomy" id="433720"/>
    <lineage>
        <taxon>Eukaryota</taxon>
        <taxon>Metazoa</taxon>
        <taxon>Spiralia</taxon>
        <taxon>Gnathifera</taxon>
        <taxon>Rotifera</taxon>
        <taxon>Eurotatoria</taxon>
        <taxon>Bdelloidea</taxon>
        <taxon>Adinetida</taxon>
        <taxon>Adinetidae</taxon>
        <taxon>Adineta</taxon>
    </lineage>
</organism>
<dbReference type="PROSITE" id="PS50293">
    <property type="entry name" value="TPR_REGION"/>
    <property type="match status" value="1"/>
</dbReference>
<evidence type="ECO:0000256" key="3">
    <source>
        <dbReference type="ARBA" id="ARBA00022679"/>
    </source>
</evidence>
<evidence type="ECO:0000256" key="5">
    <source>
        <dbReference type="ARBA" id="ARBA00022737"/>
    </source>
</evidence>
<dbReference type="PANTHER" id="PTHR45641">
    <property type="entry name" value="TETRATRICOPEPTIDE REPEAT PROTEIN (AFU_ORTHOLOGUE AFUA_6G03870)"/>
    <property type="match status" value="1"/>
</dbReference>
<keyword evidence="5" id="KW-0677">Repeat</keyword>
<dbReference type="Pfam" id="PF01129">
    <property type="entry name" value="ART"/>
    <property type="match status" value="1"/>
</dbReference>
<dbReference type="Pfam" id="PF13424">
    <property type="entry name" value="TPR_12"/>
    <property type="match status" value="2"/>
</dbReference>
<dbReference type="Gene3D" id="3.90.176.10">
    <property type="entry name" value="Toxin ADP-ribosyltransferase, Chain A, domain 1"/>
    <property type="match status" value="1"/>
</dbReference>
<dbReference type="PROSITE" id="PS51996">
    <property type="entry name" value="TR_MART"/>
    <property type="match status" value="1"/>
</dbReference>
<dbReference type="Proteomes" id="UP000663877">
    <property type="component" value="Unassembled WGS sequence"/>
</dbReference>
<dbReference type="SUPFAM" id="SSF56399">
    <property type="entry name" value="ADP-ribosylation"/>
    <property type="match status" value="1"/>
</dbReference>
<name>A0A814GNN4_9BILA</name>
<keyword evidence="12" id="KW-1185">Reference proteome</keyword>
<evidence type="ECO:0000313" key="10">
    <source>
        <dbReference type="EMBL" id="CAF0998973.1"/>
    </source>
</evidence>
<feature type="repeat" description="TPR" evidence="8">
    <location>
        <begin position="572"/>
        <end position="605"/>
    </location>
</feature>
<dbReference type="AlphaFoldDB" id="A0A814GNN4"/>
<evidence type="ECO:0000256" key="4">
    <source>
        <dbReference type="ARBA" id="ARBA00022695"/>
    </source>
</evidence>
<gene>
    <name evidence="10" type="ORF">BJG266_LOCUS15822</name>
    <name evidence="11" type="ORF">QVE165_LOCUS20866</name>
</gene>
<keyword evidence="6 8" id="KW-0802">TPR repeat</keyword>
<keyword evidence="4" id="KW-0548">Nucleotidyltransferase</keyword>
<accession>A0A814GNN4</accession>
<evidence type="ECO:0000313" key="12">
    <source>
        <dbReference type="Proteomes" id="UP000663832"/>
    </source>
</evidence>
<dbReference type="OrthoDB" id="7103806at2759"/>
<dbReference type="EMBL" id="CAJNOM010000132">
    <property type="protein sequence ID" value="CAF1111451.1"/>
    <property type="molecule type" value="Genomic_DNA"/>
</dbReference>
<comment type="similarity">
    <text evidence="1 9">Belongs to the Arg-specific ADP-ribosyltransferase family.</text>
</comment>
<dbReference type="SUPFAM" id="SSF81901">
    <property type="entry name" value="HCP-like"/>
    <property type="match status" value="1"/>
</dbReference>
<reference evidence="10" key="1">
    <citation type="submission" date="2021-02" db="EMBL/GenBank/DDBJ databases">
        <authorList>
            <person name="Nowell W R."/>
        </authorList>
    </citation>
    <scope>NUCLEOTIDE SEQUENCE</scope>
</reference>
<dbReference type="GO" id="GO:0106274">
    <property type="term" value="F:NAD+-protein-arginine ADP-ribosyltransferase activity"/>
    <property type="evidence" value="ECO:0007669"/>
    <property type="project" value="UniProtKB-EC"/>
</dbReference>
<evidence type="ECO:0000256" key="8">
    <source>
        <dbReference type="PROSITE-ProRule" id="PRU00339"/>
    </source>
</evidence>
<keyword evidence="3 9" id="KW-0808">Transferase</keyword>